<comment type="caution">
    <text evidence="3">The sequence shown here is derived from an EMBL/GenBank/DDBJ whole genome shotgun (WGS) entry which is preliminary data.</text>
</comment>
<evidence type="ECO:0000313" key="3">
    <source>
        <dbReference type="EMBL" id="NHZ79681.1"/>
    </source>
</evidence>
<gene>
    <name evidence="3" type="ORF">F2P44_10375</name>
</gene>
<evidence type="ECO:0000256" key="1">
    <source>
        <dbReference type="SAM" id="SignalP"/>
    </source>
</evidence>
<dbReference type="InterPro" id="IPR013783">
    <property type="entry name" value="Ig-like_fold"/>
</dbReference>
<dbReference type="Gene3D" id="2.60.40.10">
    <property type="entry name" value="Immunoglobulins"/>
    <property type="match status" value="1"/>
</dbReference>
<keyword evidence="1" id="KW-0732">Signal</keyword>
<name>A0ABX0N2Y7_9BURK</name>
<dbReference type="Pfam" id="PF09906">
    <property type="entry name" value="DUF2135"/>
    <property type="match status" value="1"/>
</dbReference>
<evidence type="ECO:0000313" key="4">
    <source>
        <dbReference type="Proteomes" id="UP000621455"/>
    </source>
</evidence>
<protein>
    <submittedName>
        <fullName evidence="3">DUF2135 domain-containing protein</fullName>
    </submittedName>
</protein>
<dbReference type="InterPro" id="IPR019220">
    <property type="entry name" value="DUF2135"/>
</dbReference>
<dbReference type="EMBL" id="WHJG01000008">
    <property type="protein sequence ID" value="NHZ79681.1"/>
    <property type="molecule type" value="Genomic_DNA"/>
</dbReference>
<sequence length="257" mass="27393">MNTTKLIMKLLLIPALLLSTAALAQVKIDSPNSGWRNSKGAKEAYTQDVNYPAASVSVQAGQSPTAEIRGRIAGKAKDKPATLVVNGVAMPMAVQEDGSFARPYAFGRGSNSVEVRSPDGKARSRSQFLDSYAGKTQSRLRVVLSWDSPGTDVDLHVVAPDGGHSWYGSRVMPNGGALDIDVTTGYGPEIFSSAAPPKGNYHVYVNYYGAGQDTGILTVAQVAIITNENSPNERQEVVRVPLRAPGELTLVKSFVFP</sequence>
<feature type="domain" description="DUF2135" evidence="2">
    <location>
        <begin position="196"/>
        <end position="242"/>
    </location>
</feature>
<organism evidence="3 4">
    <name type="scientific">Massilia frigida</name>
    <dbReference type="NCBI Taxonomy" id="2609281"/>
    <lineage>
        <taxon>Bacteria</taxon>
        <taxon>Pseudomonadati</taxon>
        <taxon>Pseudomonadota</taxon>
        <taxon>Betaproteobacteria</taxon>
        <taxon>Burkholderiales</taxon>
        <taxon>Oxalobacteraceae</taxon>
        <taxon>Telluria group</taxon>
        <taxon>Massilia</taxon>
    </lineage>
</organism>
<dbReference type="RefSeq" id="WP_167086639.1">
    <property type="nucleotide sequence ID" value="NZ_WHJG01000008.1"/>
</dbReference>
<accession>A0ABX0N2Y7</accession>
<feature type="chain" id="PRO_5045460681" evidence="1">
    <location>
        <begin position="25"/>
        <end position="257"/>
    </location>
</feature>
<dbReference type="InterPro" id="IPR012039">
    <property type="entry name" value="UCP012281"/>
</dbReference>
<dbReference type="Gene3D" id="2.60.120.380">
    <property type="match status" value="1"/>
</dbReference>
<feature type="signal peptide" evidence="1">
    <location>
        <begin position="1"/>
        <end position="24"/>
    </location>
</feature>
<evidence type="ECO:0000259" key="2">
    <source>
        <dbReference type="Pfam" id="PF09906"/>
    </source>
</evidence>
<dbReference type="PIRSF" id="PIRSF012281">
    <property type="entry name" value="UCP012281"/>
    <property type="match status" value="1"/>
</dbReference>
<keyword evidence="4" id="KW-1185">Reference proteome</keyword>
<proteinExistence type="predicted"/>
<reference evidence="3 4" key="1">
    <citation type="submission" date="2019-10" db="EMBL/GenBank/DDBJ databases">
        <title>Taxonomy of Antarctic Massilia spp.: description of Massilia rubra sp. nov., Massilia aquatica sp. nov., Massilia mucilaginosa sp. nov., Massilia frigida sp. nov. isolated from streams, lakes and regoliths.</title>
        <authorList>
            <person name="Holochova P."/>
            <person name="Sedlacek I."/>
            <person name="Kralova S."/>
            <person name="Maslanova I."/>
            <person name="Busse H.-J."/>
            <person name="Stankova E."/>
            <person name="Vrbovska V."/>
            <person name="Kovarovic V."/>
            <person name="Bartak M."/>
            <person name="Svec P."/>
            <person name="Pantucek R."/>
        </authorList>
    </citation>
    <scope>NUCLEOTIDE SEQUENCE [LARGE SCALE GENOMIC DNA]</scope>
    <source>
        <strain evidence="3 4">CCM 8695</strain>
    </source>
</reference>
<dbReference type="Proteomes" id="UP000621455">
    <property type="component" value="Unassembled WGS sequence"/>
</dbReference>